<gene>
    <name evidence="1" type="ORF">K227x_41670</name>
</gene>
<protein>
    <submittedName>
        <fullName evidence="1">Uncharacterized protein</fullName>
    </submittedName>
</protein>
<dbReference type="Proteomes" id="UP000318538">
    <property type="component" value="Chromosome"/>
</dbReference>
<organism evidence="1 2">
    <name type="scientific">Rubripirellula lacrimiformis</name>
    <dbReference type="NCBI Taxonomy" id="1930273"/>
    <lineage>
        <taxon>Bacteria</taxon>
        <taxon>Pseudomonadati</taxon>
        <taxon>Planctomycetota</taxon>
        <taxon>Planctomycetia</taxon>
        <taxon>Pirellulales</taxon>
        <taxon>Pirellulaceae</taxon>
        <taxon>Rubripirellula</taxon>
    </lineage>
</organism>
<accession>A0A517NF56</accession>
<dbReference type="EMBL" id="CP036525">
    <property type="protein sequence ID" value="QDT05763.1"/>
    <property type="molecule type" value="Genomic_DNA"/>
</dbReference>
<proteinExistence type="predicted"/>
<evidence type="ECO:0000313" key="2">
    <source>
        <dbReference type="Proteomes" id="UP000318538"/>
    </source>
</evidence>
<reference evidence="1 2" key="1">
    <citation type="submission" date="2019-02" db="EMBL/GenBank/DDBJ databases">
        <title>Deep-cultivation of Planctomycetes and their phenomic and genomic characterization uncovers novel biology.</title>
        <authorList>
            <person name="Wiegand S."/>
            <person name="Jogler M."/>
            <person name="Boedeker C."/>
            <person name="Pinto D."/>
            <person name="Vollmers J."/>
            <person name="Rivas-Marin E."/>
            <person name="Kohn T."/>
            <person name="Peeters S.H."/>
            <person name="Heuer A."/>
            <person name="Rast P."/>
            <person name="Oberbeckmann S."/>
            <person name="Bunk B."/>
            <person name="Jeske O."/>
            <person name="Meyerdierks A."/>
            <person name="Storesund J.E."/>
            <person name="Kallscheuer N."/>
            <person name="Luecker S."/>
            <person name="Lage O.M."/>
            <person name="Pohl T."/>
            <person name="Merkel B.J."/>
            <person name="Hornburger P."/>
            <person name="Mueller R.-W."/>
            <person name="Bruemmer F."/>
            <person name="Labrenz M."/>
            <person name="Spormann A.M."/>
            <person name="Op den Camp H."/>
            <person name="Overmann J."/>
            <person name="Amann R."/>
            <person name="Jetten M.S.M."/>
            <person name="Mascher T."/>
            <person name="Medema M.H."/>
            <person name="Devos D.P."/>
            <person name="Kaster A.-K."/>
            <person name="Ovreas L."/>
            <person name="Rohde M."/>
            <person name="Galperin M.Y."/>
            <person name="Jogler C."/>
        </authorList>
    </citation>
    <scope>NUCLEOTIDE SEQUENCE [LARGE SCALE GENOMIC DNA]</scope>
    <source>
        <strain evidence="1 2">K22_7</strain>
    </source>
</reference>
<keyword evidence="2" id="KW-1185">Reference proteome</keyword>
<dbReference type="AlphaFoldDB" id="A0A517NF56"/>
<sequence>MTFGTMTGGFGNQIRQNSFAAWISGKIHHVIVCSNVPCVASGLLTSSLSTKAASESQSGVKASGSVEFPRLRGGFLNQQAASHDLKAE</sequence>
<dbReference type="KEGG" id="rlc:K227x_41670"/>
<name>A0A517NF56_9BACT</name>
<evidence type="ECO:0000313" key="1">
    <source>
        <dbReference type="EMBL" id="QDT05763.1"/>
    </source>
</evidence>